<dbReference type="EMBL" id="SMOL01000559">
    <property type="protein sequence ID" value="KAB2606503.1"/>
    <property type="molecule type" value="Genomic_DNA"/>
</dbReference>
<gene>
    <name evidence="2" type="ORF">D8674_006220</name>
</gene>
<keyword evidence="3" id="KW-1185">Reference proteome</keyword>
<protein>
    <submittedName>
        <fullName evidence="2">Uncharacterized protein</fullName>
    </submittedName>
</protein>
<evidence type="ECO:0000256" key="1">
    <source>
        <dbReference type="SAM" id="MobiDB-lite"/>
    </source>
</evidence>
<evidence type="ECO:0000313" key="3">
    <source>
        <dbReference type="Proteomes" id="UP000327157"/>
    </source>
</evidence>
<dbReference type="Proteomes" id="UP000327157">
    <property type="component" value="Chromosome 11"/>
</dbReference>
<comment type="caution">
    <text evidence="2">The sequence shown here is derived from an EMBL/GenBank/DDBJ whole genome shotgun (WGS) entry which is preliminary data.</text>
</comment>
<feature type="compositionally biased region" description="Basic residues" evidence="1">
    <location>
        <begin position="7"/>
        <end position="28"/>
    </location>
</feature>
<sequence length="54" mass="6426">MKVFEKKGKRCRQQKKRRKRRKKKKKKEERRDTAGGTKQGVGPLGSPNKIQKQF</sequence>
<evidence type="ECO:0000313" key="2">
    <source>
        <dbReference type="EMBL" id="KAB2606503.1"/>
    </source>
</evidence>
<reference evidence="2 3" key="1">
    <citation type="submission" date="2019-09" db="EMBL/GenBank/DDBJ databases">
        <authorList>
            <person name="Ou C."/>
        </authorList>
    </citation>
    <scope>NUCLEOTIDE SEQUENCE [LARGE SCALE GENOMIC DNA]</scope>
    <source>
        <strain evidence="2">S2</strain>
        <tissue evidence="2">Leaf</tissue>
    </source>
</reference>
<feature type="region of interest" description="Disordered" evidence="1">
    <location>
        <begin position="1"/>
        <end position="54"/>
    </location>
</feature>
<organism evidence="2 3">
    <name type="scientific">Pyrus ussuriensis x Pyrus communis</name>
    <dbReference type="NCBI Taxonomy" id="2448454"/>
    <lineage>
        <taxon>Eukaryota</taxon>
        <taxon>Viridiplantae</taxon>
        <taxon>Streptophyta</taxon>
        <taxon>Embryophyta</taxon>
        <taxon>Tracheophyta</taxon>
        <taxon>Spermatophyta</taxon>
        <taxon>Magnoliopsida</taxon>
        <taxon>eudicotyledons</taxon>
        <taxon>Gunneridae</taxon>
        <taxon>Pentapetalae</taxon>
        <taxon>rosids</taxon>
        <taxon>fabids</taxon>
        <taxon>Rosales</taxon>
        <taxon>Rosaceae</taxon>
        <taxon>Amygdaloideae</taxon>
        <taxon>Maleae</taxon>
        <taxon>Pyrus</taxon>
    </lineage>
</organism>
<accession>A0A5N5FU01</accession>
<dbReference type="AlphaFoldDB" id="A0A5N5FU01"/>
<reference evidence="2 3" key="3">
    <citation type="submission" date="2019-11" db="EMBL/GenBank/DDBJ databases">
        <title>A de novo genome assembly of a pear dwarfing rootstock.</title>
        <authorList>
            <person name="Wang F."/>
            <person name="Wang J."/>
            <person name="Li S."/>
            <person name="Zhang Y."/>
            <person name="Fang M."/>
            <person name="Ma L."/>
            <person name="Zhao Y."/>
            <person name="Jiang S."/>
        </authorList>
    </citation>
    <scope>NUCLEOTIDE SEQUENCE [LARGE SCALE GENOMIC DNA]</scope>
    <source>
        <strain evidence="2">S2</strain>
        <tissue evidence="2">Leaf</tissue>
    </source>
</reference>
<reference evidence="3" key="2">
    <citation type="submission" date="2019-10" db="EMBL/GenBank/DDBJ databases">
        <title>A de novo genome assembly of a pear dwarfing rootstock.</title>
        <authorList>
            <person name="Wang F."/>
            <person name="Wang J."/>
            <person name="Li S."/>
            <person name="Zhang Y."/>
            <person name="Fang M."/>
            <person name="Ma L."/>
            <person name="Zhao Y."/>
            <person name="Jiang S."/>
        </authorList>
    </citation>
    <scope>NUCLEOTIDE SEQUENCE [LARGE SCALE GENOMIC DNA]</scope>
</reference>
<name>A0A5N5FU01_9ROSA</name>
<proteinExistence type="predicted"/>